<dbReference type="Gene3D" id="1.10.150.390">
    <property type="match status" value="1"/>
</dbReference>
<dbReference type="Pfam" id="PF04992">
    <property type="entry name" value="RNA_pol_Rpb1_6"/>
    <property type="match status" value="1"/>
</dbReference>
<dbReference type="InterPro" id="IPR007066">
    <property type="entry name" value="RNA_pol_Rpb1_3"/>
</dbReference>
<evidence type="ECO:0000256" key="2">
    <source>
        <dbReference type="ARBA" id="ARBA00006460"/>
    </source>
</evidence>
<evidence type="ECO:0000256" key="5">
    <source>
        <dbReference type="ARBA" id="ARBA00022679"/>
    </source>
</evidence>
<comment type="subcellular location">
    <subcellularLocation>
        <location evidence="1">Nucleus</location>
    </subcellularLocation>
</comment>
<accession>A0ABR1URJ9</accession>
<gene>
    <name evidence="18" type="ORF">PG994_007905</name>
</gene>
<dbReference type="InterPro" id="IPR007075">
    <property type="entry name" value="RNA_pol_Rpb1_6"/>
</dbReference>
<evidence type="ECO:0000256" key="15">
    <source>
        <dbReference type="RuleBase" id="RU004279"/>
    </source>
</evidence>
<dbReference type="Proteomes" id="UP001480595">
    <property type="component" value="Unassembled WGS sequence"/>
</dbReference>
<feature type="region of interest" description="Disordered" evidence="16">
    <location>
        <begin position="131"/>
        <end position="151"/>
    </location>
</feature>
<dbReference type="Pfam" id="PF04998">
    <property type="entry name" value="RNA_pol_Rpb1_5"/>
    <property type="match status" value="1"/>
</dbReference>
<evidence type="ECO:0000256" key="10">
    <source>
        <dbReference type="ARBA" id="ARBA00022842"/>
    </source>
</evidence>
<evidence type="ECO:0000256" key="8">
    <source>
        <dbReference type="ARBA" id="ARBA00022737"/>
    </source>
</evidence>
<evidence type="ECO:0000256" key="6">
    <source>
        <dbReference type="ARBA" id="ARBA00022695"/>
    </source>
</evidence>
<feature type="compositionally biased region" description="Low complexity" evidence="16">
    <location>
        <begin position="1453"/>
        <end position="1486"/>
    </location>
</feature>
<dbReference type="EMBL" id="JAQQWL010000008">
    <property type="protein sequence ID" value="KAK8061539.1"/>
    <property type="molecule type" value="Genomic_DNA"/>
</dbReference>
<keyword evidence="8" id="KW-0677">Repeat</keyword>
<dbReference type="EC" id="2.7.7.6" evidence="15"/>
<organism evidence="18 19">
    <name type="scientific">Apiospora phragmitis</name>
    <dbReference type="NCBI Taxonomy" id="2905665"/>
    <lineage>
        <taxon>Eukaryota</taxon>
        <taxon>Fungi</taxon>
        <taxon>Dikarya</taxon>
        <taxon>Ascomycota</taxon>
        <taxon>Pezizomycotina</taxon>
        <taxon>Sordariomycetes</taxon>
        <taxon>Xylariomycetidae</taxon>
        <taxon>Amphisphaeriales</taxon>
        <taxon>Apiosporaceae</taxon>
        <taxon>Apiospora</taxon>
    </lineage>
</organism>
<dbReference type="Pfam" id="PF00623">
    <property type="entry name" value="RNA_pol_Rpb1_2"/>
    <property type="match status" value="1"/>
</dbReference>
<evidence type="ECO:0000256" key="11">
    <source>
        <dbReference type="ARBA" id="ARBA00023125"/>
    </source>
</evidence>
<evidence type="ECO:0000256" key="14">
    <source>
        <dbReference type="ARBA" id="ARBA00048552"/>
    </source>
</evidence>
<dbReference type="Gene3D" id="2.40.40.20">
    <property type="match status" value="1"/>
</dbReference>
<evidence type="ECO:0000256" key="3">
    <source>
        <dbReference type="ARBA" id="ARBA00022478"/>
    </source>
</evidence>
<keyword evidence="19" id="KW-1185">Reference proteome</keyword>
<dbReference type="Gene3D" id="4.10.860.120">
    <property type="entry name" value="RNA polymerase II, clamp domain"/>
    <property type="match status" value="1"/>
</dbReference>
<evidence type="ECO:0000256" key="1">
    <source>
        <dbReference type="ARBA" id="ARBA00004123"/>
    </source>
</evidence>
<dbReference type="InterPro" id="IPR007083">
    <property type="entry name" value="RNA_pol_Rpb1_4"/>
</dbReference>
<feature type="region of interest" description="Disordered" evidence="16">
    <location>
        <begin position="1451"/>
        <end position="1648"/>
    </location>
</feature>
<dbReference type="Gene3D" id="6.20.50.80">
    <property type="match status" value="1"/>
</dbReference>
<evidence type="ECO:0000256" key="9">
    <source>
        <dbReference type="ARBA" id="ARBA00022833"/>
    </source>
</evidence>
<dbReference type="Gene3D" id="1.10.132.30">
    <property type="match status" value="1"/>
</dbReference>
<keyword evidence="10" id="KW-0460">Magnesium</keyword>
<comment type="similarity">
    <text evidence="2 15">Belongs to the RNA polymerase beta' chain family.</text>
</comment>
<keyword evidence="11" id="KW-0238">DNA-binding</keyword>
<dbReference type="InterPro" id="IPR007073">
    <property type="entry name" value="RNA_pol_Rpb1_7"/>
</dbReference>
<dbReference type="Pfam" id="PF04997">
    <property type="entry name" value="RNA_pol_Rpb1_1"/>
    <property type="match status" value="1"/>
</dbReference>
<evidence type="ECO:0000259" key="17">
    <source>
        <dbReference type="SMART" id="SM00663"/>
    </source>
</evidence>
<dbReference type="InterPro" id="IPR007081">
    <property type="entry name" value="RNA_pol_Rpb1_5"/>
</dbReference>
<keyword evidence="3 15" id="KW-0240">DNA-directed RNA polymerase</keyword>
<name>A0ABR1URJ9_9PEZI</name>
<keyword evidence="7" id="KW-0479">Metal-binding</keyword>
<dbReference type="Gene3D" id="6.10.250.2940">
    <property type="match status" value="1"/>
</dbReference>
<comment type="function">
    <text evidence="15">DNA-dependent RNA polymerase catalyzes the transcription of DNA into RNA using the four ribonucleoside triphosphates as substrates.</text>
</comment>
<dbReference type="InterPro" id="IPR044893">
    <property type="entry name" value="RNA_pol_Rpb1_clamp_domain"/>
</dbReference>
<dbReference type="InterPro" id="IPR045867">
    <property type="entry name" value="DNA-dir_RpoC_beta_prime"/>
</dbReference>
<dbReference type="PANTHER" id="PTHR19376:SF37">
    <property type="entry name" value="DNA-DIRECTED RNA POLYMERASE II SUBUNIT RPB1"/>
    <property type="match status" value="1"/>
</dbReference>
<dbReference type="Pfam" id="PF05001">
    <property type="entry name" value="RNA_pol_Rpb1_R"/>
    <property type="match status" value="7"/>
</dbReference>
<dbReference type="RefSeq" id="XP_066714801.1">
    <property type="nucleotide sequence ID" value="XM_066859314.1"/>
</dbReference>
<keyword evidence="12 15" id="KW-0804">Transcription</keyword>
<feature type="region of interest" description="Disordered" evidence="16">
    <location>
        <begin position="1"/>
        <end position="27"/>
    </location>
</feature>
<dbReference type="InterPro" id="IPR000722">
    <property type="entry name" value="RNA_pol_asu"/>
</dbReference>
<keyword evidence="4" id="KW-0597">Phosphoprotein</keyword>
<evidence type="ECO:0000313" key="19">
    <source>
        <dbReference type="Proteomes" id="UP001480595"/>
    </source>
</evidence>
<dbReference type="Gene3D" id="3.30.1490.180">
    <property type="entry name" value="RNA polymerase ii"/>
    <property type="match status" value="1"/>
</dbReference>
<evidence type="ECO:0000256" key="12">
    <source>
        <dbReference type="ARBA" id="ARBA00023163"/>
    </source>
</evidence>
<sequence length="1648" mass="180638">MSVAHILYPETMDETRTRPRTGGLNDPRLGSVDRQFKCSTCQQNMSECPGHFGHIELAKPVFHPGFIKKIKKILESVCHNCSKVLEDRVKQRGIQAAVATRDKKARFQKVWNVCKAKKLCMNELPKEEDGAFDPSGKSAAPGVGHGGCGNDQPNVRQTALQLWATSETKNEDGVKTKDKRLITPEMALNILKRISDDDLRDMGLNTDYARPEWMIITVLPVPPPPVRPSISMDGTGQGLRNEDDLTYKLGDVIRSNGNVRQAIQEGAPAHIAAEAEQLLQYHVATLMDNDIAGQPQALQKSGRPVKSVRARLKGKEGRLRGNLMGKRVDFSARTVITGDANISLDEVGVPRSIARVLTYPETVTPYNIHKLHELVQRGPNEHPGIIDVPEPSHFEYGWKVERHLQDGDFIIFNRQPSLHKESMMGHRVRVMPYSTFRLNLSVTSPYNADFDGDEMNLHVPQTEETRAEIKELCMVPLNIMCRRDVFITKAEVMNIMLWVPNWDGVIPEPAIYKPRPRWTGKQIASMVIPKEISLFTKPPSGDKWNPIADEGVLIQSGQLLFSLLTKKNVGAASGGIIHLAYNELGPAGAMAFLNGCQRVINYWLLHNGFSIGIGDTIPDKPTIEKVQVHIDDQKSIVAQLTAEATANTLEAAPGMGIRETFESKVSAALNAARDKAGTTTQKNLKECNNAAIMSNSGSKGSSINISQMSALVGQQIVEGKRIPFGFKYRTLPHFTKDDYSPEARGFVENSYLRGLTPSEFYFHAMAGREGLIDTAVKTAETGYIQRRLVKALEDVSARYDGTVRNSLGDIIQFIYGEDGLDAMIVEKQTMDHWVVRDKDFDLTNGGQIAGDAQSQALLDMEYEAILKDRELLRRLKMQADKLDSSFQLPLNVGRIIESTMKTFNVDDSKRSDLTPEDVIPQVKDFLDRMVVVRGSDPISKEADENSTLLFKALLRARLSFKRVAIDQRLNKIAFGHVMGELESRWSRAMVNPGEMVGVLAAQSIGEPATQMTLNTFHFTGISSKNVTLGVPRLKEILNVASNIKTPSMMVFLDSENATKERAKALRNVVEHTHLRSVTDAVEVHYDPDIQSTTISEDEDMVESYFLIPDEAHENIDKQSRWLLRFVLDRQKMLDKNLTVDDVARRLKEEYASDLAVIWSDDNAENQVIRVRPFKNDDDKDEDGSKVVEDDVMLKRLGDHLLESLTLRGVKGIEKAFMTEGTETCHYFGWRLVLAVDGVDCKRTSTNDLWQTVEVFGIEAARIALLNELRRVLAFDGSYVNERHLALLVDVMTYRGSIAAVTRHGINRADTGALMRCSFEETVEILLEAAATGELDDCRGISENVMLGQLAPMGTGHFHVFLDQSMLDTVISDNSKMGLMQGMAMKGGQDGGAATPYDTGSPLNVEYGSGAFSPPDMAMGAFSPIVEQGSASPGGFATAYGSGFGSASPYGARSPGATSPFGGTSPTSPFSSYGGSYSPTSPSAGYSRTSPLISGNRYASSPQFSPSSPSFSPTSPGFKGTSPSSPNYSPTSPNYSPTSPSSPRHYSPTSPAHSPTSPTYSPTSPNYSPTSPNLHGGATSPSYSPVSPNYSPTSPAAYSPTSPNFSRGGAQQSPTSPQYSPTSPQYSPKTPGPGGATSPKFSPTSPKGD</sequence>
<feature type="compositionally biased region" description="Low complexity" evidence="16">
    <location>
        <begin position="1610"/>
        <end position="1627"/>
    </location>
</feature>
<dbReference type="Pfam" id="PF04990">
    <property type="entry name" value="RNA_pol_Rpb1_7"/>
    <property type="match status" value="1"/>
</dbReference>
<feature type="compositionally biased region" description="Polar residues" evidence="16">
    <location>
        <begin position="1638"/>
        <end position="1648"/>
    </location>
</feature>
<comment type="caution">
    <text evidence="18">The sequence shown here is derived from an EMBL/GenBank/DDBJ whole genome shotgun (WGS) entry which is preliminary data.</text>
</comment>
<dbReference type="Pfam" id="PF05000">
    <property type="entry name" value="RNA_pol_Rpb1_4"/>
    <property type="match status" value="1"/>
</dbReference>
<evidence type="ECO:0000256" key="13">
    <source>
        <dbReference type="ARBA" id="ARBA00023242"/>
    </source>
</evidence>
<dbReference type="PROSITE" id="PS00115">
    <property type="entry name" value="RNA_POL_II_REPEAT"/>
    <property type="match status" value="4"/>
</dbReference>
<keyword evidence="13" id="KW-0539">Nucleus</keyword>
<feature type="compositionally biased region" description="Low complexity" evidence="16">
    <location>
        <begin position="1499"/>
        <end position="1571"/>
    </location>
</feature>
<dbReference type="SMART" id="SM00663">
    <property type="entry name" value="RPOLA_N"/>
    <property type="match status" value="1"/>
</dbReference>
<evidence type="ECO:0000256" key="7">
    <source>
        <dbReference type="ARBA" id="ARBA00022723"/>
    </source>
</evidence>
<dbReference type="InterPro" id="IPR042102">
    <property type="entry name" value="RNA_pol_Rpb1_3_sf"/>
</dbReference>
<dbReference type="SUPFAM" id="SSF64484">
    <property type="entry name" value="beta and beta-prime subunits of DNA dependent RNA-polymerase"/>
    <property type="match status" value="1"/>
</dbReference>
<evidence type="ECO:0000256" key="4">
    <source>
        <dbReference type="ARBA" id="ARBA00022553"/>
    </source>
</evidence>
<dbReference type="GeneID" id="92092377"/>
<dbReference type="InterPro" id="IPR038593">
    <property type="entry name" value="RNA_pol_Rpb1_7_sf"/>
</dbReference>
<keyword evidence="6 15" id="KW-0548">Nucleotidyltransferase</keyword>
<dbReference type="InterPro" id="IPR038120">
    <property type="entry name" value="Rpb1_funnel_sf"/>
</dbReference>
<keyword evidence="5 15" id="KW-0808">Transferase</keyword>
<evidence type="ECO:0000313" key="18">
    <source>
        <dbReference type="EMBL" id="KAK8061539.1"/>
    </source>
</evidence>
<dbReference type="InterPro" id="IPR007080">
    <property type="entry name" value="RNA_pol_Rpb1_1"/>
</dbReference>
<proteinExistence type="inferred from homology"/>
<protein>
    <recommendedName>
        <fullName evidence="15">DNA-directed RNA polymerase subunit</fullName>
        <ecNumber evidence="15">2.7.7.6</ecNumber>
    </recommendedName>
</protein>
<feature type="compositionally biased region" description="Polar residues" evidence="16">
    <location>
        <begin position="1487"/>
        <end position="1498"/>
    </location>
</feature>
<dbReference type="Gene3D" id="3.30.1360.140">
    <property type="match status" value="1"/>
</dbReference>
<dbReference type="GO" id="GO:0000428">
    <property type="term" value="C:DNA-directed RNA polymerase complex"/>
    <property type="evidence" value="ECO:0007669"/>
    <property type="project" value="UniProtKB-KW"/>
</dbReference>
<feature type="domain" description="RNA polymerase N-terminal" evidence="17">
    <location>
        <begin position="212"/>
        <end position="499"/>
    </location>
</feature>
<dbReference type="InterPro" id="IPR006592">
    <property type="entry name" value="RNA_pol_N"/>
</dbReference>
<dbReference type="CDD" id="cd02733">
    <property type="entry name" value="RNAP_II_RPB1_N"/>
    <property type="match status" value="1"/>
</dbReference>
<dbReference type="CDD" id="cd02584">
    <property type="entry name" value="RNAP_II_Rpb1_C"/>
    <property type="match status" value="1"/>
</dbReference>
<reference evidence="18 19" key="1">
    <citation type="submission" date="2023-01" db="EMBL/GenBank/DDBJ databases">
        <title>Analysis of 21 Apiospora genomes using comparative genomics revels a genus with tremendous synthesis potential of carbohydrate active enzymes and secondary metabolites.</title>
        <authorList>
            <person name="Sorensen T."/>
        </authorList>
    </citation>
    <scope>NUCLEOTIDE SEQUENCE [LARGE SCALE GENOMIC DNA]</scope>
    <source>
        <strain evidence="18 19">CBS 135458</strain>
    </source>
</reference>
<keyword evidence="9" id="KW-0862">Zinc</keyword>
<evidence type="ECO:0000256" key="16">
    <source>
        <dbReference type="SAM" id="MobiDB-lite"/>
    </source>
</evidence>
<dbReference type="InterPro" id="IPR000684">
    <property type="entry name" value="RNA_pol_II_repeat_euk"/>
</dbReference>
<dbReference type="Gene3D" id="1.10.274.100">
    <property type="entry name" value="RNA polymerase Rpb1, domain 3"/>
    <property type="match status" value="1"/>
</dbReference>
<feature type="compositionally biased region" description="Low complexity" evidence="16">
    <location>
        <begin position="1578"/>
        <end position="1603"/>
    </location>
</feature>
<dbReference type="PANTHER" id="PTHR19376">
    <property type="entry name" value="DNA-DIRECTED RNA POLYMERASE"/>
    <property type="match status" value="1"/>
</dbReference>
<comment type="catalytic activity">
    <reaction evidence="14 15">
        <text>RNA(n) + a ribonucleoside 5'-triphosphate = RNA(n+1) + diphosphate</text>
        <dbReference type="Rhea" id="RHEA:21248"/>
        <dbReference type="Rhea" id="RHEA-COMP:14527"/>
        <dbReference type="Rhea" id="RHEA-COMP:17342"/>
        <dbReference type="ChEBI" id="CHEBI:33019"/>
        <dbReference type="ChEBI" id="CHEBI:61557"/>
        <dbReference type="ChEBI" id="CHEBI:140395"/>
        <dbReference type="EC" id="2.7.7.6"/>
    </reaction>
</comment>
<dbReference type="Pfam" id="PF04983">
    <property type="entry name" value="RNA_pol_Rpb1_3"/>
    <property type="match status" value="1"/>
</dbReference>